<feature type="compositionally biased region" description="Basic residues" evidence="1">
    <location>
        <begin position="1"/>
        <end position="13"/>
    </location>
</feature>
<sequence length="102" mass="11493">MARSRGRFRRAVPRSREADRPALNGAFAHRRRGLPEQREAAERGHDAGQSPAGGHREQLHASARCELVRAGALLQAERSRRRERVRAARVPDRRADQARADV</sequence>
<feature type="region of interest" description="Disordered" evidence="1">
    <location>
        <begin position="76"/>
        <end position="102"/>
    </location>
</feature>
<dbReference type="AlphaFoldDB" id="A0A8D8NVL1"/>
<protein>
    <submittedName>
        <fullName evidence="2">(northern house mosquito) hypothetical protein</fullName>
    </submittedName>
</protein>
<dbReference type="EMBL" id="HBUE01195533">
    <property type="protein sequence ID" value="CAG6527434.1"/>
    <property type="molecule type" value="Transcribed_RNA"/>
</dbReference>
<feature type="compositionally biased region" description="Basic and acidic residues" evidence="1">
    <location>
        <begin position="33"/>
        <end position="46"/>
    </location>
</feature>
<feature type="region of interest" description="Disordered" evidence="1">
    <location>
        <begin position="1"/>
        <end position="59"/>
    </location>
</feature>
<evidence type="ECO:0000256" key="1">
    <source>
        <dbReference type="SAM" id="MobiDB-lite"/>
    </source>
</evidence>
<dbReference type="EMBL" id="HBUE01301524">
    <property type="protein sequence ID" value="CAG6579156.1"/>
    <property type="molecule type" value="Transcribed_RNA"/>
</dbReference>
<evidence type="ECO:0000313" key="2">
    <source>
        <dbReference type="EMBL" id="CAG6579156.1"/>
    </source>
</evidence>
<dbReference type="EMBL" id="HBUE01080463">
    <property type="protein sequence ID" value="CAG6477312.1"/>
    <property type="molecule type" value="Transcribed_RNA"/>
</dbReference>
<feature type="compositionally biased region" description="Basic and acidic residues" evidence="1">
    <location>
        <begin position="77"/>
        <end position="102"/>
    </location>
</feature>
<accession>A0A8D8NVL1</accession>
<organism evidence="2">
    <name type="scientific">Culex pipiens</name>
    <name type="common">House mosquito</name>
    <dbReference type="NCBI Taxonomy" id="7175"/>
    <lineage>
        <taxon>Eukaryota</taxon>
        <taxon>Metazoa</taxon>
        <taxon>Ecdysozoa</taxon>
        <taxon>Arthropoda</taxon>
        <taxon>Hexapoda</taxon>
        <taxon>Insecta</taxon>
        <taxon>Pterygota</taxon>
        <taxon>Neoptera</taxon>
        <taxon>Endopterygota</taxon>
        <taxon>Diptera</taxon>
        <taxon>Nematocera</taxon>
        <taxon>Culicoidea</taxon>
        <taxon>Culicidae</taxon>
        <taxon>Culicinae</taxon>
        <taxon>Culicini</taxon>
        <taxon>Culex</taxon>
        <taxon>Culex</taxon>
    </lineage>
</organism>
<name>A0A8D8NVL1_CULPI</name>
<proteinExistence type="predicted"/>
<reference evidence="2" key="1">
    <citation type="submission" date="2021-05" db="EMBL/GenBank/DDBJ databases">
        <authorList>
            <person name="Alioto T."/>
            <person name="Alioto T."/>
            <person name="Gomez Garrido J."/>
        </authorList>
    </citation>
    <scope>NUCLEOTIDE SEQUENCE</scope>
</reference>